<feature type="transmembrane region" description="Helical" evidence="8">
    <location>
        <begin position="88"/>
        <end position="106"/>
    </location>
</feature>
<dbReference type="PANTHER" id="PTHR43840:SF41">
    <property type="entry name" value="CATION-EFFLUX PUMP FIEF"/>
    <property type="match status" value="1"/>
</dbReference>
<dbReference type="AlphaFoldDB" id="A0A9D1SB77"/>
<dbReference type="GO" id="GO:0005886">
    <property type="term" value="C:plasma membrane"/>
    <property type="evidence" value="ECO:0007669"/>
    <property type="project" value="TreeGrafter"/>
</dbReference>
<name>A0A9D1SB77_9PROT</name>
<dbReference type="GO" id="GO:0015093">
    <property type="term" value="F:ferrous iron transmembrane transporter activity"/>
    <property type="evidence" value="ECO:0007669"/>
    <property type="project" value="TreeGrafter"/>
</dbReference>
<reference evidence="11" key="2">
    <citation type="journal article" date="2021" name="PeerJ">
        <title>Extensive microbial diversity within the chicken gut microbiome revealed by metagenomics and culture.</title>
        <authorList>
            <person name="Gilroy R."/>
            <person name="Ravi A."/>
            <person name="Getino M."/>
            <person name="Pursley I."/>
            <person name="Horton D.L."/>
            <person name="Alikhan N.F."/>
            <person name="Baker D."/>
            <person name="Gharbi K."/>
            <person name="Hall N."/>
            <person name="Watson M."/>
            <person name="Adriaenssens E.M."/>
            <person name="Foster-Nyarko E."/>
            <person name="Jarju S."/>
            <person name="Secka A."/>
            <person name="Antonio M."/>
            <person name="Oren A."/>
            <person name="Chaudhuri R.R."/>
            <person name="La Ragione R."/>
            <person name="Hildebrand F."/>
            <person name="Pallen M.J."/>
        </authorList>
    </citation>
    <scope>NUCLEOTIDE SEQUENCE</scope>
    <source>
        <strain evidence="11">ChiW3-316</strain>
    </source>
</reference>
<keyword evidence="4" id="KW-1003">Cell membrane</keyword>
<protein>
    <submittedName>
        <fullName evidence="11">Cation diffusion facilitator family transporter</fullName>
    </submittedName>
</protein>
<feature type="domain" description="Cation efflux protein transmembrane" evidence="9">
    <location>
        <begin position="22"/>
        <end position="215"/>
    </location>
</feature>
<gene>
    <name evidence="11" type="ORF">IAD20_06385</name>
</gene>
<feature type="transmembrane region" description="Helical" evidence="8">
    <location>
        <begin position="162"/>
        <end position="184"/>
    </location>
</feature>
<evidence type="ECO:0000256" key="2">
    <source>
        <dbReference type="ARBA" id="ARBA00008114"/>
    </source>
</evidence>
<feature type="transmembrane region" description="Helical" evidence="8">
    <location>
        <begin position="126"/>
        <end position="142"/>
    </location>
</feature>
<feature type="transmembrane region" description="Helical" evidence="8">
    <location>
        <begin position="47"/>
        <end position="68"/>
    </location>
</feature>
<dbReference type="InterPro" id="IPR027469">
    <property type="entry name" value="Cation_efflux_TMD_sf"/>
</dbReference>
<evidence type="ECO:0000313" key="11">
    <source>
        <dbReference type="EMBL" id="HIU53690.1"/>
    </source>
</evidence>
<dbReference type="Pfam" id="PF01545">
    <property type="entry name" value="Cation_efflux"/>
    <property type="match status" value="1"/>
</dbReference>
<reference evidence="11" key="1">
    <citation type="submission" date="2020-10" db="EMBL/GenBank/DDBJ databases">
        <authorList>
            <person name="Gilroy R."/>
        </authorList>
    </citation>
    <scope>NUCLEOTIDE SEQUENCE</scope>
    <source>
        <strain evidence="11">ChiW3-316</strain>
    </source>
</reference>
<sequence>MNMTLQPLSQEQSNRLKKIATIASVSLAVSLSLLKTFGALYTGSLAVLSSMIDSLADIFASSVTYIAVKYASKPASDNHRYGYGKAEALSALIQSAFIAGSGIFVMYDGFSRFLSPKPLEQTDTGIIIMVISLVSTVALIFFQKYVTRRTKSQAISADSAHYAVDVMTNASIILSLLVVKFFNISWFDTLTAFVISAYLLVNAYHLARQAVSLLMDEELSDDIRTDIIRIVRNSPFTKGIHDLRTRDLGGTYMFEFHLELDGNLSLYDAHDLTDMVEDEILEAYPNAQIIIHQDPAGIDEKRLDQIILQNKKKKKKS</sequence>
<dbReference type="GO" id="GO:0015341">
    <property type="term" value="F:zinc efflux antiporter activity"/>
    <property type="evidence" value="ECO:0007669"/>
    <property type="project" value="TreeGrafter"/>
</dbReference>
<dbReference type="Pfam" id="PF16916">
    <property type="entry name" value="ZT_dimer"/>
    <property type="match status" value="1"/>
</dbReference>
<feature type="domain" description="Cation efflux protein cytoplasmic" evidence="10">
    <location>
        <begin position="219"/>
        <end position="295"/>
    </location>
</feature>
<dbReference type="InterPro" id="IPR002524">
    <property type="entry name" value="Cation_efflux"/>
</dbReference>
<feature type="transmembrane region" description="Helical" evidence="8">
    <location>
        <begin position="20"/>
        <end position="41"/>
    </location>
</feature>
<dbReference type="EMBL" id="DVNC01000041">
    <property type="protein sequence ID" value="HIU53690.1"/>
    <property type="molecule type" value="Genomic_DNA"/>
</dbReference>
<dbReference type="Proteomes" id="UP000824107">
    <property type="component" value="Unassembled WGS sequence"/>
</dbReference>
<evidence type="ECO:0000256" key="3">
    <source>
        <dbReference type="ARBA" id="ARBA00022448"/>
    </source>
</evidence>
<evidence type="ECO:0000256" key="7">
    <source>
        <dbReference type="ARBA" id="ARBA00023136"/>
    </source>
</evidence>
<comment type="caution">
    <text evidence="11">The sequence shown here is derived from an EMBL/GenBank/DDBJ whole genome shotgun (WGS) entry which is preliminary data.</text>
</comment>
<comment type="similarity">
    <text evidence="2">Belongs to the cation diffusion facilitator (CDF) transporter (TC 2.A.4) family.</text>
</comment>
<evidence type="ECO:0000313" key="12">
    <source>
        <dbReference type="Proteomes" id="UP000824107"/>
    </source>
</evidence>
<keyword evidence="3" id="KW-0813">Transport</keyword>
<keyword evidence="6 8" id="KW-1133">Transmembrane helix</keyword>
<keyword evidence="7 8" id="KW-0472">Membrane</keyword>
<evidence type="ECO:0000256" key="5">
    <source>
        <dbReference type="ARBA" id="ARBA00022692"/>
    </source>
</evidence>
<dbReference type="Gene3D" id="1.20.1510.10">
    <property type="entry name" value="Cation efflux protein transmembrane domain"/>
    <property type="match status" value="1"/>
</dbReference>
<dbReference type="InterPro" id="IPR058533">
    <property type="entry name" value="Cation_efflux_TM"/>
</dbReference>
<evidence type="ECO:0000256" key="6">
    <source>
        <dbReference type="ARBA" id="ARBA00022989"/>
    </source>
</evidence>
<dbReference type="NCBIfam" id="TIGR01297">
    <property type="entry name" value="CDF"/>
    <property type="match status" value="1"/>
</dbReference>
<organism evidence="11 12">
    <name type="scientific">Candidatus Scatocola faecipullorum</name>
    <dbReference type="NCBI Taxonomy" id="2840917"/>
    <lineage>
        <taxon>Bacteria</taxon>
        <taxon>Pseudomonadati</taxon>
        <taxon>Pseudomonadota</taxon>
        <taxon>Alphaproteobacteria</taxon>
        <taxon>Rhodospirillales</taxon>
        <taxon>Rhodospirillaceae</taxon>
        <taxon>Rhodospirillaceae incertae sedis</taxon>
        <taxon>Candidatus Scatocola</taxon>
    </lineage>
</organism>
<proteinExistence type="inferred from homology"/>
<dbReference type="GO" id="GO:0015086">
    <property type="term" value="F:cadmium ion transmembrane transporter activity"/>
    <property type="evidence" value="ECO:0007669"/>
    <property type="project" value="TreeGrafter"/>
</dbReference>
<evidence type="ECO:0000256" key="8">
    <source>
        <dbReference type="SAM" id="Phobius"/>
    </source>
</evidence>
<evidence type="ECO:0000259" key="9">
    <source>
        <dbReference type="Pfam" id="PF01545"/>
    </source>
</evidence>
<feature type="transmembrane region" description="Helical" evidence="8">
    <location>
        <begin position="190"/>
        <end position="207"/>
    </location>
</feature>
<dbReference type="Gene3D" id="3.30.70.1350">
    <property type="entry name" value="Cation efflux protein, cytoplasmic domain"/>
    <property type="match status" value="1"/>
</dbReference>
<evidence type="ECO:0000256" key="4">
    <source>
        <dbReference type="ARBA" id="ARBA00022475"/>
    </source>
</evidence>
<accession>A0A9D1SB77</accession>
<dbReference type="InterPro" id="IPR050291">
    <property type="entry name" value="CDF_Transporter"/>
</dbReference>
<dbReference type="PANTHER" id="PTHR43840">
    <property type="entry name" value="MITOCHONDRIAL METAL TRANSPORTER 1-RELATED"/>
    <property type="match status" value="1"/>
</dbReference>
<dbReference type="InterPro" id="IPR036837">
    <property type="entry name" value="Cation_efflux_CTD_sf"/>
</dbReference>
<dbReference type="InterPro" id="IPR027470">
    <property type="entry name" value="Cation_efflux_CTD"/>
</dbReference>
<evidence type="ECO:0000256" key="1">
    <source>
        <dbReference type="ARBA" id="ARBA00004141"/>
    </source>
</evidence>
<dbReference type="SUPFAM" id="SSF160240">
    <property type="entry name" value="Cation efflux protein cytoplasmic domain-like"/>
    <property type="match status" value="1"/>
</dbReference>
<evidence type="ECO:0000259" key="10">
    <source>
        <dbReference type="Pfam" id="PF16916"/>
    </source>
</evidence>
<comment type="subcellular location">
    <subcellularLocation>
        <location evidence="1">Membrane</location>
        <topology evidence="1">Multi-pass membrane protein</topology>
    </subcellularLocation>
</comment>
<keyword evidence="5 8" id="KW-0812">Transmembrane</keyword>
<dbReference type="SUPFAM" id="SSF161111">
    <property type="entry name" value="Cation efflux protein transmembrane domain-like"/>
    <property type="match status" value="1"/>
</dbReference>
<dbReference type="GO" id="GO:0006882">
    <property type="term" value="P:intracellular zinc ion homeostasis"/>
    <property type="evidence" value="ECO:0007669"/>
    <property type="project" value="TreeGrafter"/>
</dbReference>